<evidence type="ECO:0000256" key="1">
    <source>
        <dbReference type="SAM" id="Phobius"/>
    </source>
</evidence>
<name>A0A5J6L343_9MICO</name>
<dbReference type="InterPro" id="IPR003709">
    <property type="entry name" value="VanY-like_core_dom"/>
</dbReference>
<dbReference type="SUPFAM" id="SSF55166">
    <property type="entry name" value="Hedgehog/DD-peptidase"/>
    <property type="match status" value="1"/>
</dbReference>
<dbReference type="GO" id="GO:0006508">
    <property type="term" value="P:proteolysis"/>
    <property type="evidence" value="ECO:0007669"/>
    <property type="project" value="InterPro"/>
</dbReference>
<organism evidence="3 4">
    <name type="scientific">Microbacterium lushaniae</name>
    <dbReference type="NCBI Taxonomy" id="2614639"/>
    <lineage>
        <taxon>Bacteria</taxon>
        <taxon>Bacillati</taxon>
        <taxon>Actinomycetota</taxon>
        <taxon>Actinomycetes</taxon>
        <taxon>Micrococcales</taxon>
        <taxon>Microbacteriaceae</taxon>
        <taxon>Microbacterium</taxon>
    </lineage>
</organism>
<dbReference type="AlphaFoldDB" id="A0A5J6L343"/>
<dbReference type="EMBL" id="CP044232">
    <property type="protein sequence ID" value="QEW02887.1"/>
    <property type="molecule type" value="Genomic_DNA"/>
</dbReference>
<evidence type="ECO:0000313" key="4">
    <source>
        <dbReference type="Proteomes" id="UP000325516"/>
    </source>
</evidence>
<sequence>MAPMQISTNLVAAPSRVRQTTFVALAVCLAAIVAACVIVVAGLTTSFATAPFSPRVQDGHIPEGATVSLDDDHLPAIGKLDPALLSAMREAATDAAGSGLDFPVASGWRSAQYQDWMLRIAVETYGSEDVARQFVATPEESSHVTGKAVDIGSVDAQSWLSQHGADYGLCQVYANEPWHYERLIDPGDVCPQMVPDASSAREG</sequence>
<dbReference type="KEGG" id="mlz:F6J85_07030"/>
<feature type="domain" description="D-alanyl-D-alanine carboxypeptidase-like core" evidence="2">
    <location>
        <begin position="79"/>
        <end position="179"/>
    </location>
</feature>
<evidence type="ECO:0000313" key="3">
    <source>
        <dbReference type="EMBL" id="QEW02887.1"/>
    </source>
</evidence>
<proteinExistence type="predicted"/>
<reference evidence="4" key="1">
    <citation type="submission" date="2019-09" db="EMBL/GenBank/DDBJ databases">
        <title>Mumia zhuanghuii sp. nov. isolated from the intestinal contents of plateau pika (Ochotona curzoniae) in the Qinghai-Tibet plateau of China.</title>
        <authorList>
            <person name="Tian Z."/>
        </authorList>
    </citation>
    <scope>NUCLEOTIDE SEQUENCE [LARGE SCALE GENOMIC DNA]</scope>
    <source>
        <strain evidence="4">L-031</strain>
    </source>
</reference>
<protein>
    <submittedName>
        <fullName evidence="3">M15 family metallopeptidase</fullName>
    </submittedName>
</protein>
<dbReference type="GO" id="GO:0008233">
    <property type="term" value="F:peptidase activity"/>
    <property type="evidence" value="ECO:0007669"/>
    <property type="project" value="InterPro"/>
</dbReference>
<accession>A0A5J6L343</accession>
<dbReference type="Proteomes" id="UP000325516">
    <property type="component" value="Chromosome"/>
</dbReference>
<keyword evidence="1" id="KW-0812">Transmembrane</keyword>
<dbReference type="Pfam" id="PF02557">
    <property type="entry name" value="VanY"/>
    <property type="match status" value="1"/>
</dbReference>
<keyword evidence="1" id="KW-1133">Transmembrane helix</keyword>
<feature type="transmembrane region" description="Helical" evidence="1">
    <location>
        <begin position="21"/>
        <end position="43"/>
    </location>
</feature>
<keyword evidence="1" id="KW-0472">Membrane</keyword>
<dbReference type="Gene3D" id="3.30.1380.10">
    <property type="match status" value="1"/>
</dbReference>
<evidence type="ECO:0000259" key="2">
    <source>
        <dbReference type="Pfam" id="PF02557"/>
    </source>
</evidence>
<keyword evidence="4" id="KW-1185">Reference proteome</keyword>
<dbReference type="InterPro" id="IPR009045">
    <property type="entry name" value="Zn_M74/Hedgehog-like"/>
</dbReference>
<dbReference type="CDD" id="cd14846">
    <property type="entry name" value="Peptidase_M15_like"/>
    <property type="match status" value="1"/>
</dbReference>
<gene>
    <name evidence="3" type="ORF">F6J85_07030</name>
</gene>